<keyword evidence="1" id="KW-1133">Transmembrane helix</keyword>
<gene>
    <name evidence="2" type="ORF">SAMN06296378_0586</name>
</gene>
<dbReference type="RefSeq" id="WP_143544617.1">
    <property type="nucleotide sequence ID" value="NZ_BMLC01000002.1"/>
</dbReference>
<keyword evidence="3" id="KW-1185">Reference proteome</keyword>
<evidence type="ECO:0000313" key="3">
    <source>
        <dbReference type="Proteomes" id="UP000219440"/>
    </source>
</evidence>
<feature type="transmembrane region" description="Helical" evidence="1">
    <location>
        <begin position="48"/>
        <end position="68"/>
    </location>
</feature>
<accession>A0A2C8YSM7</accession>
<reference evidence="2 3" key="1">
    <citation type="submission" date="2017-09" db="EMBL/GenBank/DDBJ databases">
        <authorList>
            <person name="Ehlers B."/>
            <person name="Leendertz F.H."/>
        </authorList>
    </citation>
    <scope>NUCLEOTIDE SEQUENCE [LARGE SCALE GENOMIC DNA]</scope>
    <source>
        <strain evidence="2 3">CGMCC 1.05381</strain>
    </source>
</reference>
<protein>
    <submittedName>
        <fullName evidence="2">Uncharacterized protein</fullName>
    </submittedName>
</protein>
<sequence>MRRVISTVVLAVVFGLFFAWDTWEAVSNLVALPGFYDYAGFGSENVPWWLLIIGVAVPVFVFVIALLLGRGRPLLVKAVVLVVGLAVTSGLGLGVIALEDVLRPTILLVPR</sequence>
<evidence type="ECO:0000313" key="2">
    <source>
        <dbReference type="EMBL" id="SOE53652.1"/>
    </source>
</evidence>
<organism evidence="2 3">
    <name type="scientific">Salinibacterium xinjiangense</name>
    <dbReference type="NCBI Taxonomy" id="386302"/>
    <lineage>
        <taxon>Bacteria</taxon>
        <taxon>Bacillati</taxon>
        <taxon>Actinomycetota</taxon>
        <taxon>Actinomycetes</taxon>
        <taxon>Micrococcales</taxon>
        <taxon>Microbacteriaceae</taxon>
        <taxon>Salinibacterium</taxon>
    </lineage>
</organism>
<dbReference type="OrthoDB" id="5116782at2"/>
<evidence type="ECO:0000256" key="1">
    <source>
        <dbReference type="SAM" id="Phobius"/>
    </source>
</evidence>
<name>A0A2C8YSM7_9MICO</name>
<proteinExistence type="predicted"/>
<keyword evidence="1" id="KW-0472">Membrane</keyword>
<dbReference type="Proteomes" id="UP000219440">
    <property type="component" value="Unassembled WGS sequence"/>
</dbReference>
<dbReference type="EMBL" id="OCST01000001">
    <property type="protein sequence ID" value="SOE53652.1"/>
    <property type="molecule type" value="Genomic_DNA"/>
</dbReference>
<dbReference type="AlphaFoldDB" id="A0A2C8YSM7"/>
<keyword evidence="1" id="KW-0812">Transmembrane</keyword>
<feature type="transmembrane region" description="Helical" evidence="1">
    <location>
        <begin position="75"/>
        <end position="98"/>
    </location>
</feature>